<feature type="compositionally biased region" description="Basic residues" evidence="1">
    <location>
        <begin position="1014"/>
        <end position="1023"/>
    </location>
</feature>
<evidence type="ECO:0000313" key="3">
    <source>
        <dbReference type="Proteomes" id="UP000823941"/>
    </source>
</evidence>
<dbReference type="EMBL" id="JAHIBW010000024">
    <property type="protein sequence ID" value="KAG7298386.1"/>
    <property type="molecule type" value="Genomic_DNA"/>
</dbReference>
<evidence type="ECO:0000313" key="2">
    <source>
        <dbReference type="EMBL" id="KAG7298386.1"/>
    </source>
</evidence>
<keyword evidence="3" id="KW-1185">Reference proteome</keyword>
<evidence type="ECO:0000256" key="1">
    <source>
        <dbReference type="SAM" id="MobiDB-lite"/>
    </source>
</evidence>
<proteinExistence type="predicted"/>
<organism evidence="2 3">
    <name type="scientific">Plutella xylostella</name>
    <name type="common">Diamondback moth</name>
    <name type="synonym">Plutella maculipennis</name>
    <dbReference type="NCBI Taxonomy" id="51655"/>
    <lineage>
        <taxon>Eukaryota</taxon>
        <taxon>Metazoa</taxon>
        <taxon>Ecdysozoa</taxon>
        <taxon>Arthropoda</taxon>
        <taxon>Hexapoda</taxon>
        <taxon>Insecta</taxon>
        <taxon>Pterygota</taxon>
        <taxon>Neoptera</taxon>
        <taxon>Endopterygota</taxon>
        <taxon>Lepidoptera</taxon>
        <taxon>Glossata</taxon>
        <taxon>Ditrysia</taxon>
        <taxon>Yponomeutoidea</taxon>
        <taxon>Plutellidae</taxon>
        <taxon>Plutella</taxon>
    </lineage>
</organism>
<sequence length="1023" mass="116142">MLPKIKNICNNGFPSLCSKLCDACRVGQSSKIIQAISIRQKSNDGKDNKDSDKKDKEEEAKRVLEECFGPKKPILDVTKAHHEYFLKYSKPPEVIQQECNVVIKEVFGEGQHNTAVTHSSINKDTDEKLITKIETVEDTDTVDVTRNNLADQNQPLKIIDGKKVENLNENSPVNKLLNHNLDNIKLEINKRVVPKQYFQDDQGHIKVWQSKLHDYIETVKSYDALRAKDKNRNRSTRVNTTDKRPMSTDTSPPIAHGTPIRLESERKQYENVLKSENWNREKNAMRNDNNLDPKQTSLPDRHSFEAHSEMKNFVYDPSESYYNNDKKFSHNIGSINGKTKDVSTKAIGDNNMPRNNKWQKSRKEINLTTENERRSRNVFENTGNVEKKTKSDGTDKYIEVSMVEVVPKTQERTQGKFYMIRHHKVKEKQSTDSKEIKNKTKNENISVDLNDIVRDINQKGLRKGKRRIVEKANIVNKRSLSNKSYVDDTLNVVKTESEKRIAWIQSNQPNISLDLTQILGSVHHDVSTTKRAEKEPESTVDIFSCMNKDPNTVVKVYEEDEACNELERESSKETKATHELHALSVVHKHDVTDTIQQIATDSEPNIKTVHEAQTAPSPIESEMTLKQMLAWLREKYRRRMFEELSFLNVTSKCPCPPKQPGRTHPPPIPPPSPRKMPPGCVPSCTPPCPASPCPPPKTLPRPQCPPKPMPKVCPDMPCYPKCPPPTPVRPKPKCPPCPSWPPAPQEKYPKACPPWNPPVPPKCPPHPQCPPQTPPKRPQPTPKPVCPQPCKSFTAVPAPISLCANCGQEVKPSRLMETCLPINVSPTYKGSLPDTNDYSISTAPCQPHFLPFPVTCNFNEISYKSSPLKRKALKRRLHRVTPPDPKKGPGSGSGYPNTWISSTLGLTPSTDDLRLLKDIFRTRLFYMIFNFIDFSRKNIGMRDIVLVGFMFGNSTGTSCAGIFLNFRDKNYDPWIPIPSMLAPNIEKDTEQKPNGKGLPKLPSPKFKPWELNKSFKRKPPNQN</sequence>
<name>A0ABQ7PZH9_PLUXY</name>
<feature type="region of interest" description="Disordered" evidence="1">
    <location>
        <begin position="985"/>
        <end position="1023"/>
    </location>
</feature>
<accession>A0ABQ7PZH9</accession>
<reference evidence="2 3" key="1">
    <citation type="submission" date="2021-06" db="EMBL/GenBank/DDBJ databases">
        <title>A haploid diamondback moth (Plutella xylostella L.) genome assembly resolves 31 chromosomes and identifies a diamide resistance mutation.</title>
        <authorList>
            <person name="Ward C.M."/>
            <person name="Perry K.D."/>
            <person name="Baker G."/>
            <person name="Powis K."/>
            <person name="Heckel D.G."/>
            <person name="Baxter S.W."/>
        </authorList>
    </citation>
    <scope>NUCLEOTIDE SEQUENCE [LARGE SCALE GENOMIC DNA]</scope>
    <source>
        <strain evidence="2 3">LV</strain>
        <tissue evidence="2">Single pupa</tissue>
    </source>
</reference>
<comment type="caution">
    <text evidence="2">The sequence shown here is derived from an EMBL/GenBank/DDBJ whole genome shotgun (WGS) entry which is preliminary data.</text>
</comment>
<dbReference type="Proteomes" id="UP000823941">
    <property type="component" value="Chromosome 24"/>
</dbReference>
<feature type="region of interest" description="Disordered" evidence="1">
    <location>
        <begin position="227"/>
        <end position="258"/>
    </location>
</feature>
<protein>
    <submittedName>
        <fullName evidence="2">Uncharacterized protein</fullName>
    </submittedName>
</protein>
<gene>
    <name evidence="2" type="ORF">JYU34_018003</name>
</gene>